<sequence>MEYRLQALEKFKAKFEAADVFARLDALEEADTPGLATLDADQFIRRIETLERRLLPADHAEAIERRLEALVQLTSDGLPTDETHANVSIGSNQAVNCSKSSNDEGHNNIISQMGPAAVSHECAVDSKEKSAKSVTDRTDLVWGRTEPEC</sequence>
<dbReference type="RefSeq" id="XP_014183880.1">
    <property type="nucleotide sequence ID" value="XM_014328405.1"/>
</dbReference>
<dbReference type="Proteomes" id="UP000002748">
    <property type="component" value="Unassembled WGS sequence"/>
</dbReference>
<dbReference type="AlphaFoldDB" id="J6F760"/>
<evidence type="ECO:0000313" key="2">
    <source>
        <dbReference type="Proteomes" id="UP000002748"/>
    </source>
</evidence>
<protein>
    <submittedName>
        <fullName evidence="1">Uncharacterized protein</fullName>
    </submittedName>
</protein>
<comment type="caution">
    <text evidence="1">The sequence shown here is derived from an EMBL/GenBank/DDBJ whole genome shotgun (WGS) entry which is preliminary data.</text>
</comment>
<proteinExistence type="predicted"/>
<name>J6F760_TRIAS</name>
<reference evidence="1 2" key="1">
    <citation type="journal article" date="2012" name="Eukaryot. Cell">
        <title>Draft genome sequence of CBS 2479, the standard type strain of Trichosporon asahii.</title>
        <authorList>
            <person name="Yang R.Y."/>
            <person name="Li H.T."/>
            <person name="Zhu H."/>
            <person name="Zhou G.P."/>
            <person name="Wang M."/>
            <person name="Wang L."/>
        </authorList>
    </citation>
    <scope>NUCLEOTIDE SEQUENCE [LARGE SCALE GENOMIC DNA]</scope>
    <source>
        <strain evidence="2">ATCC 90039 / CBS 2479 / JCM 2466 / KCTC 7840 / NCYC 2677 / UAMH 7654</strain>
    </source>
</reference>
<dbReference type="KEGG" id="tasa:A1Q1_00666"/>
<organism evidence="1 2">
    <name type="scientific">Trichosporon asahii var. asahii (strain ATCC 90039 / CBS 2479 / JCM 2466 / KCTC 7840 / NBRC 103889/ NCYC 2677 / UAMH 7654)</name>
    <name type="common">Yeast</name>
    <dbReference type="NCBI Taxonomy" id="1186058"/>
    <lineage>
        <taxon>Eukaryota</taxon>
        <taxon>Fungi</taxon>
        <taxon>Dikarya</taxon>
        <taxon>Basidiomycota</taxon>
        <taxon>Agaricomycotina</taxon>
        <taxon>Tremellomycetes</taxon>
        <taxon>Trichosporonales</taxon>
        <taxon>Trichosporonaceae</taxon>
        <taxon>Trichosporon</taxon>
    </lineage>
</organism>
<dbReference type="GeneID" id="25984180"/>
<dbReference type="EMBL" id="ALBS01000012">
    <property type="protein sequence ID" value="EJT52919.1"/>
    <property type="molecule type" value="Genomic_DNA"/>
</dbReference>
<evidence type="ECO:0000313" key="1">
    <source>
        <dbReference type="EMBL" id="EJT52919.1"/>
    </source>
</evidence>
<gene>
    <name evidence="1" type="ORF">A1Q1_00666</name>
</gene>
<dbReference type="HOGENOM" id="CLU_1751000_0_0_1"/>
<accession>J6F760</accession>
<dbReference type="VEuPathDB" id="FungiDB:A1Q1_00666"/>